<dbReference type="Pfam" id="PF00107">
    <property type="entry name" value="ADH_zinc_N"/>
    <property type="match status" value="1"/>
</dbReference>
<evidence type="ECO:0000313" key="4">
    <source>
        <dbReference type="EMBL" id="VAV86679.1"/>
    </source>
</evidence>
<sequence length="339" mass="36295">MTIKSREIRLASRPNGLPKPTDFELAETTLPEPGAGEVLVQNTWMSVDPYMRGRMIDRKSYVPPFQIGQPLEGHAVGKILASNNDNFTKGDLVLSMLGWREAFISNGEGLQKLDTFGLPPQAFLGVAGMPGLTAWGGLLEIGKPKSGETVFVSGAAGAVGSLVCQIAKIKGCRVVGSAGSQAKCDWLKSIGVDEVINYKEHPSQAELMAALKAAAPDGVDVYFENVGGDHLVAALEAMNMNGRIVVCGLISGYNDTEPQPGPWNLFNVIGKSLRIEGFVVTKFMDKTPAFIKDLGEWFAAGKIQSRETVEHGIENAPTAFLKLFSGGNEGKMLVKLGDE</sequence>
<feature type="domain" description="Enoyl reductase (ER)" evidence="3">
    <location>
        <begin position="16"/>
        <end position="334"/>
    </location>
</feature>
<gene>
    <name evidence="4" type="ORF">MNBD_ALPHA06-2332</name>
</gene>
<dbReference type="Gene3D" id="3.90.180.10">
    <property type="entry name" value="Medium-chain alcohol dehydrogenases, catalytic domain"/>
    <property type="match status" value="1"/>
</dbReference>
<dbReference type="InterPro" id="IPR041694">
    <property type="entry name" value="ADH_N_2"/>
</dbReference>
<dbReference type="CDD" id="cd05288">
    <property type="entry name" value="PGDH"/>
    <property type="match status" value="1"/>
</dbReference>
<dbReference type="InterPro" id="IPR045010">
    <property type="entry name" value="MDR_fam"/>
</dbReference>
<dbReference type="EMBL" id="UOEE01000007">
    <property type="protein sequence ID" value="VAV86679.1"/>
    <property type="molecule type" value="Genomic_DNA"/>
</dbReference>
<dbReference type="Pfam" id="PF16884">
    <property type="entry name" value="ADH_N_2"/>
    <property type="match status" value="1"/>
</dbReference>
<evidence type="ECO:0000256" key="1">
    <source>
        <dbReference type="ARBA" id="ARBA00023002"/>
    </source>
</evidence>
<dbReference type="InterPro" id="IPR036291">
    <property type="entry name" value="NAD(P)-bd_dom_sf"/>
</dbReference>
<accession>A0A3B0R2Y3</accession>
<feature type="compositionally biased region" description="Basic and acidic residues" evidence="2">
    <location>
        <begin position="1"/>
        <end position="10"/>
    </location>
</feature>
<dbReference type="Gene3D" id="3.40.50.720">
    <property type="entry name" value="NAD(P)-binding Rossmann-like Domain"/>
    <property type="match status" value="1"/>
</dbReference>
<dbReference type="InterPro" id="IPR013149">
    <property type="entry name" value="ADH-like_C"/>
</dbReference>
<evidence type="ECO:0000256" key="2">
    <source>
        <dbReference type="SAM" id="MobiDB-lite"/>
    </source>
</evidence>
<dbReference type="FunFam" id="3.40.50.720:FF:000121">
    <property type="entry name" value="Prostaglandin reductase 2"/>
    <property type="match status" value="1"/>
</dbReference>
<dbReference type="AlphaFoldDB" id="A0A3B0R2Y3"/>
<dbReference type="SUPFAM" id="SSF50129">
    <property type="entry name" value="GroES-like"/>
    <property type="match status" value="1"/>
</dbReference>
<dbReference type="InterPro" id="IPR020843">
    <property type="entry name" value="ER"/>
</dbReference>
<keyword evidence="1" id="KW-0560">Oxidoreductase</keyword>
<dbReference type="PANTHER" id="PTHR43205:SF7">
    <property type="entry name" value="PROSTAGLANDIN REDUCTASE 1"/>
    <property type="match status" value="1"/>
</dbReference>
<protein>
    <submittedName>
        <fullName evidence="4">Oxidoreductase YncB</fullName>
    </submittedName>
</protein>
<feature type="region of interest" description="Disordered" evidence="2">
    <location>
        <begin position="1"/>
        <end position="21"/>
    </location>
</feature>
<dbReference type="PANTHER" id="PTHR43205">
    <property type="entry name" value="PROSTAGLANDIN REDUCTASE"/>
    <property type="match status" value="1"/>
</dbReference>
<dbReference type="GO" id="GO:0016628">
    <property type="term" value="F:oxidoreductase activity, acting on the CH-CH group of donors, NAD or NADP as acceptor"/>
    <property type="evidence" value="ECO:0007669"/>
    <property type="project" value="InterPro"/>
</dbReference>
<evidence type="ECO:0000259" key="3">
    <source>
        <dbReference type="SMART" id="SM00829"/>
    </source>
</evidence>
<name>A0A3B0R2Y3_9ZZZZ</name>
<dbReference type="SUPFAM" id="SSF51735">
    <property type="entry name" value="NAD(P)-binding Rossmann-fold domains"/>
    <property type="match status" value="1"/>
</dbReference>
<reference evidence="4" key="1">
    <citation type="submission" date="2018-06" db="EMBL/GenBank/DDBJ databases">
        <authorList>
            <person name="Zhirakovskaya E."/>
        </authorList>
    </citation>
    <scope>NUCLEOTIDE SEQUENCE</scope>
</reference>
<dbReference type="SMART" id="SM00829">
    <property type="entry name" value="PKS_ER"/>
    <property type="match status" value="1"/>
</dbReference>
<organism evidence="4">
    <name type="scientific">hydrothermal vent metagenome</name>
    <dbReference type="NCBI Taxonomy" id="652676"/>
    <lineage>
        <taxon>unclassified sequences</taxon>
        <taxon>metagenomes</taxon>
        <taxon>ecological metagenomes</taxon>
    </lineage>
</organism>
<dbReference type="InterPro" id="IPR011032">
    <property type="entry name" value="GroES-like_sf"/>
</dbReference>
<proteinExistence type="predicted"/>